<dbReference type="FunFam" id="2.20.100.10:FF:000007">
    <property type="entry name" value="Thrombospondin 1"/>
    <property type="match status" value="1"/>
</dbReference>
<dbReference type="InterPro" id="IPR003599">
    <property type="entry name" value="Ig_sub"/>
</dbReference>
<dbReference type="InterPro" id="IPR013783">
    <property type="entry name" value="Ig-like_fold"/>
</dbReference>
<dbReference type="InterPro" id="IPR036383">
    <property type="entry name" value="TSP1_rpt_sf"/>
</dbReference>
<dbReference type="Gene3D" id="2.60.40.10">
    <property type="entry name" value="Immunoglobulins"/>
    <property type="match status" value="1"/>
</dbReference>
<reference evidence="4" key="3">
    <citation type="submission" date="2023-05" db="EMBL/GenBank/DDBJ databases">
        <authorList>
            <person name="Smith C.H."/>
        </authorList>
    </citation>
    <scope>NUCLEOTIDE SEQUENCE</scope>
    <source>
        <strain evidence="4">CHS0354</strain>
        <tissue evidence="4">Mantle</tissue>
    </source>
</reference>
<dbReference type="SUPFAM" id="SSF82895">
    <property type="entry name" value="TSP-1 type 1 repeat"/>
    <property type="match status" value="1"/>
</dbReference>
<dbReference type="EMBL" id="JAEAOA010002354">
    <property type="protein sequence ID" value="KAK3598054.1"/>
    <property type="molecule type" value="Genomic_DNA"/>
</dbReference>
<dbReference type="PANTHER" id="PTHR16311">
    <property type="entry name" value="THROMBOSPONDIN TYPE I DOMAIN-CONTAINING 1"/>
    <property type="match status" value="1"/>
</dbReference>
<dbReference type="AlphaFoldDB" id="A0AAE0SUK9"/>
<comment type="caution">
    <text evidence="4">The sequence shown here is derived from an EMBL/GenBank/DDBJ whole genome shotgun (WGS) entry which is preliminary data.</text>
</comment>
<dbReference type="InterPro" id="IPR038877">
    <property type="entry name" value="THSD1"/>
</dbReference>
<dbReference type="SMART" id="SM00209">
    <property type="entry name" value="TSP1"/>
    <property type="match status" value="1"/>
</dbReference>
<gene>
    <name evidence="4" type="ORF">CHS0354_042427</name>
</gene>
<dbReference type="InterPro" id="IPR000884">
    <property type="entry name" value="TSP1_rpt"/>
</dbReference>
<evidence type="ECO:0000313" key="4">
    <source>
        <dbReference type="EMBL" id="KAK3598054.1"/>
    </source>
</evidence>
<dbReference type="InterPro" id="IPR036179">
    <property type="entry name" value="Ig-like_dom_sf"/>
</dbReference>
<feature type="domain" description="Ig-like" evidence="3">
    <location>
        <begin position="105"/>
        <end position="182"/>
    </location>
</feature>
<dbReference type="PROSITE" id="PS50092">
    <property type="entry name" value="TSP1"/>
    <property type="match status" value="1"/>
</dbReference>
<protein>
    <recommendedName>
        <fullName evidence="3">Ig-like domain-containing protein</fullName>
    </recommendedName>
</protein>
<evidence type="ECO:0000256" key="2">
    <source>
        <dbReference type="ARBA" id="ARBA00023157"/>
    </source>
</evidence>
<dbReference type="Pfam" id="PF00090">
    <property type="entry name" value="TSP_1"/>
    <property type="match status" value="1"/>
</dbReference>
<keyword evidence="1" id="KW-0677">Repeat</keyword>
<dbReference type="PRINTS" id="PR01705">
    <property type="entry name" value="TSP1REPEAT"/>
</dbReference>
<dbReference type="Proteomes" id="UP001195483">
    <property type="component" value="Unassembled WGS sequence"/>
</dbReference>
<reference evidence="4" key="2">
    <citation type="journal article" date="2021" name="Genome Biol. Evol.">
        <title>Developing a high-quality reference genome for a parasitic bivalve with doubly uniparental inheritance (Bivalvia: Unionida).</title>
        <authorList>
            <person name="Smith C.H."/>
        </authorList>
    </citation>
    <scope>NUCLEOTIDE SEQUENCE</scope>
    <source>
        <strain evidence="4">CHS0354</strain>
        <tissue evidence="4">Mantle</tissue>
    </source>
</reference>
<feature type="non-terminal residue" evidence="4">
    <location>
        <position position="1"/>
    </location>
</feature>
<evidence type="ECO:0000256" key="1">
    <source>
        <dbReference type="ARBA" id="ARBA00022737"/>
    </source>
</evidence>
<accession>A0AAE0SUK9</accession>
<organism evidence="4 5">
    <name type="scientific">Potamilus streckersoni</name>
    <dbReference type="NCBI Taxonomy" id="2493646"/>
    <lineage>
        <taxon>Eukaryota</taxon>
        <taxon>Metazoa</taxon>
        <taxon>Spiralia</taxon>
        <taxon>Lophotrochozoa</taxon>
        <taxon>Mollusca</taxon>
        <taxon>Bivalvia</taxon>
        <taxon>Autobranchia</taxon>
        <taxon>Heteroconchia</taxon>
        <taxon>Palaeoheterodonta</taxon>
        <taxon>Unionida</taxon>
        <taxon>Unionoidea</taxon>
        <taxon>Unionidae</taxon>
        <taxon>Ambleminae</taxon>
        <taxon>Lampsilini</taxon>
        <taxon>Potamilus</taxon>
    </lineage>
</organism>
<proteinExistence type="predicted"/>
<evidence type="ECO:0000313" key="5">
    <source>
        <dbReference type="Proteomes" id="UP001195483"/>
    </source>
</evidence>
<dbReference type="Gene3D" id="2.20.100.10">
    <property type="entry name" value="Thrombospondin type-1 (TSP1) repeat"/>
    <property type="match status" value="1"/>
</dbReference>
<dbReference type="SMART" id="SM00409">
    <property type="entry name" value="IG"/>
    <property type="match status" value="1"/>
</dbReference>
<keyword evidence="2" id="KW-1015">Disulfide bond</keyword>
<keyword evidence="5" id="KW-1185">Reference proteome</keyword>
<dbReference type="InterPro" id="IPR007110">
    <property type="entry name" value="Ig-like_dom"/>
</dbReference>
<dbReference type="GO" id="GO:0071944">
    <property type="term" value="C:cell periphery"/>
    <property type="evidence" value="ECO:0007669"/>
    <property type="project" value="TreeGrafter"/>
</dbReference>
<dbReference type="SUPFAM" id="SSF48726">
    <property type="entry name" value="Immunoglobulin"/>
    <property type="match status" value="1"/>
</dbReference>
<dbReference type="PANTHER" id="PTHR16311:SF3">
    <property type="entry name" value="THROMBOSPONDIN TYPE-1 DOMAIN-CONTAINING PROTEIN 1"/>
    <property type="match status" value="1"/>
</dbReference>
<evidence type="ECO:0000259" key="3">
    <source>
        <dbReference type="PROSITE" id="PS50835"/>
    </source>
</evidence>
<reference evidence="4" key="1">
    <citation type="journal article" date="2021" name="Genome Biol. Evol.">
        <title>A High-Quality Reference Genome for a Parasitic Bivalve with Doubly Uniparental Inheritance (Bivalvia: Unionida).</title>
        <authorList>
            <person name="Smith C.H."/>
        </authorList>
    </citation>
    <scope>NUCLEOTIDE SEQUENCE</scope>
    <source>
        <strain evidence="4">CHS0354</strain>
    </source>
</reference>
<dbReference type="PROSITE" id="PS50835">
    <property type="entry name" value="IG_LIKE"/>
    <property type="match status" value="1"/>
</dbReference>
<sequence>MISRYQRVTYCNKCCSKNLCNSDNCSSIITPNTTPAITTQGTTTLIPVDGQWSAWTAWDICSKTCGTGGITERQRTCNNPAPSAGGKDCVGGHVETQNCSGSQDPQIIQSAQNFTKPTGSQIVIPCLVPGGTSPAHAPNITWVAPQIVGRPIPTNLAQLPNGSLSIDRLTLENVGPYSCTLTTDCGTYDSAKFWVSIQQSRTLLSTL</sequence>
<name>A0AAE0SUK9_9BIVA</name>